<gene>
    <name evidence="2" type="ORF">BO71DRAFT_397181</name>
</gene>
<protein>
    <submittedName>
        <fullName evidence="2">Uncharacterized protein</fullName>
    </submittedName>
</protein>
<name>A0A319DXU3_9EURO</name>
<feature type="region of interest" description="Disordered" evidence="1">
    <location>
        <begin position="667"/>
        <end position="717"/>
    </location>
</feature>
<dbReference type="AlphaFoldDB" id="A0A319DXU3"/>
<feature type="compositionally biased region" description="Low complexity" evidence="1">
    <location>
        <begin position="557"/>
        <end position="618"/>
    </location>
</feature>
<proteinExistence type="predicted"/>
<dbReference type="OrthoDB" id="185373at2759"/>
<feature type="compositionally biased region" description="Polar residues" evidence="1">
    <location>
        <begin position="531"/>
        <end position="556"/>
    </location>
</feature>
<dbReference type="STRING" id="1448320.A0A319DXU3"/>
<feature type="compositionally biased region" description="Low complexity" evidence="1">
    <location>
        <begin position="517"/>
        <end position="530"/>
    </location>
</feature>
<accession>A0A319DXU3</accession>
<feature type="compositionally biased region" description="Low complexity" evidence="1">
    <location>
        <begin position="318"/>
        <end position="329"/>
    </location>
</feature>
<organism evidence="2 3">
    <name type="scientific">Aspergillus ellipticus CBS 707.79</name>
    <dbReference type="NCBI Taxonomy" id="1448320"/>
    <lineage>
        <taxon>Eukaryota</taxon>
        <taxon>Fungi</taxon>
        <taxon>Dikarya</taxon>
        <taxon>Ascomycota</taxon>
        <taxon>Pezizomycotina</taxon>
        <taxon>Eurotiomycetes</taxon>
        <taxon>Eurotiomycetidae</taxon>
        <taxon>Eurotiales</taxon>
        <taxon>Aspergillaceae</taxon>
        <taxon>Aspergillus</taxon>
        <taxon>Aspergillus subgen. Circumdati</taxon>
    </lineage>
</organism>
<evidence type="ECO:0000313" key="3">
    <source>
        <dbReference type="Proteomes" id="UP000247810"/>
    </source>
</evidence>
<feature type="region of interest" description="Disordered" evidence="1">
    <location>
        <begin position="503"/>
        <end position="625"/>
    </location>
</feature>
<evidence type="ECO:0000256" key="1">
    <source>
        <dbReference type="SAM" id="MobiDB-lite"/>
    </source>
</evidence>
<dbReference type="EMBL" id="KZ825839">
    <property type="protein sequence ID" value="PYH96273.1"/>
    <property type="molecule type" value="Genomic_DNA"/>
</dbReference>
<sequence>MTLQELLLRLSSALMHCTDPDRPEILKMMINAFTKSQQNDLNDLVLRTVLPHKFPMSPSLIFSIITFFRKSGNLRGFNHFLGTLCGDGYPVDMGRLALYLRRTVNGVEIIIPPVHSANPVIYAALIMTCLRFGQPDRADAYLVYARSTGFMDDYATLGAYLKFYTIRKDWEKGVQTMRRTMAFMASSTELATFRIERLIVFMVNLCDACKQYDMSQAIITSAVNSGFDPRMADDQADIVFDYDPDCARWSLAVTPDSRLLENNRPCEKSYAFVDAMSERIAEHEGKPTTKTWQDLMGKYSQEVLSSILASPVADRKTSSSPSSSPSSSSNLSPANVPQDLFDQIRTQAEATKAQSGSTSSAHAEKLKALELDITKLKKGSSAQRLTSLQQEISKLNKDISQFTSHTENHTSLRKEISKLKKDFSNESSVHAQQATSLQQEVSKLKRELYESSEHSHTQELKMLGAEISELKQQVAAEADKVQEITSLRAEIFELKKMVFNFHQPTTKKPTTKKPTTKKPTTTSSRQPTTKNPKTTSSRQTMMKNPTNSSSRQTTTKNPKTTSSRQTTTKNPTTTSSHQTTTKNPTTPSSQTTMEDPTTPSSQTATDDPTTTSSEPSPSQKEGRLADFRRRYPNFLETMIANNSAMTSSQYPDDLSNSQYHAADLEKIGADFTLHDPTTDDSTTTSPQPPRRLSRADRRPGPCLRQRVTQGSRKHGNC</sequence>
<feature type="region of interest" description="Disordered" evidence="1">
    <location>
        <begin position="310"/>
        <end position="336"/>
    </location>
</feature>
<evidence type="ECO:0000313" key="2">
    <source>
        <dbReference type="EMBL" id="PYH96273.1"/>
    </source>
</evidence>
<keyword evidence="3" id="KW-1185">Reference proteome</keyword>
<reference evidence="2 3" key="1">
    <citation type="submission" date="2018-02" db="EMBL/GenBank/DDBJ databases">
        <title>The genomes of Aspergillus section Nigri reveals drivers in fungal speciation.</title>
        <authorList>
            <consortium name="DOE Joint Genome Institute"/>
            <person name="Vesth T.C."/>
            <person name="Nybo J."/>
            <person name="Theobald S."/>
            <person name="Brandl J."/>
            <person name="Frisvad J.C."/>
            <person name="Nielsen K.F."/>
            <person name="Lyhne E.K."/>
            <person name="Kogle M.E."/>
            <person name="Kuo A."/>
            <person name="Riley R."/>
            <person name="Clum A."/>
            <person name="Nolan M."/>
            <person name="Lipzen A."/>
            <person name="Salamov A."/>
            <person name="Henrissat B."/>
            <person name="Wiebenga A."/>
            <person name="De vries R.P."/>
            <person name="Grigoriev I.V."/>
            <person name="Mortensen U.H."/>
            <person name="Andersen M.R."/>
            <person name="Baker S.E."/>
        </authorList>
    </citation>
    <scope>NUCLEOTIDE SEQUENCE [LARGE SCALE GENOMIC DNA]</scope>
    <source>
        <strain evidence="2 3">CBS 707.79</strain>
    </source>
</reference>
<dbReference type="VEuPathDB" id="FungiDB:BO71DRAFT_397181"/>
<feature type="compositionally biased region" description="Basic and acidic residues" evidence="1">
    <location>
        <begin position="667"/>
        <end position="677"/>
    </location>
</feature>
<dbReference type="Proteomes" id="UP000247810">
    <property type="component" value="Unassembled WGS sequence"/>
</dbReference>